<keyword evidence="4" id="KW-0309">Germination</keyword>
<evidence type="ECO:0000256" key="4">
    <source>
        <dbReference type="ARBA" id="ARBA00022544"/>
    </source>
</evidence>
<proteinExistence type="inferred from homology"/>
<name>A0ABX7FQH3_BRECH</name>
<dbReference type="Pfam" id="PF03845">
    <property type="entry name" value="Spore_permease"/>
    <property type="match status" value="1"/>
</dbReference>
<feature type="transmembrane region" description="Helical" evidence="8">
    <location>
        <begin position="270"/>
        <end position="292"/>
    </location>
</feature>
<keyword evidence="5 8" id="KW-0812">Transmembrane</keyword>
<evidence type="ECO:0000313" key="9">
    <source>
        <dbReference type="EMBL" id="QRG68351.1"/>
    </source>
</evidence>
<protein>
    <submittedName>
        <fullName evidence="9">Endospore germination permease</fullName>
    </submittedName>
</protein>
<accession>A0ABX7FQH3</accession>
<feature type="transmembrane region" description="Helical" evidence="8">
    <location>
        <begin position="185"/>
        <end position="207"/>
    </location>
</feature>
<reference evidence="9 10" key="1">
    <citation type="submission" date="2021-01" db="EMBL/GenBank/DDBJ databases">
        <title>Identification of strong promoters based on the transcriptome of Brevibacillus choshinensis.</title>
        <authorList>
            <person name="Yao D."/>
            <person name="Zhang K."/>
            <person name="Wu J."/>
        </authorList>
    </citation>
    <scope>NUCLEOTIDE SEQUENCE [LARGE SCALE GENOMIC DNA]</scope>
    <source>
        <strain evidence="9 10">HPD31-SP3</strain>
    </source>
</reference>
<dbReference type="PANTHER" id="PTHR34975">
    <property type="entry name" value="SPORE GERMINATION PROTEIN A2"/>
    <property type="match status" value="1"/>
</dbReference>
<organism evidence="9 10">
    <name type="scientific">Brevibacillus choshinensis</name>
    <dbReference type="NCBI Taxonomy" id="54911"/>
    <lineage>
        <taxon>Bacteria</taxon>
        <taxon>Bacillati</taxon>
        <taxon>Bacillota</taxon>
        <taxon>Bacilli</taxon>
        <taxon>Bacillales</taxon>
        <taxon>Paenibacillaceae</taxon>
        <taxon>Brevibacillus</taxon>
    </lineage>
</organism>
<feature type="transmembrane region" description="Helical" evidence="8">
    <location>
        <begin position="121"/>
        <end position="139"/>
    </location>
</feature>
<feature type="transmembrane region" description="Helical" evidence="8">
    <location>
        <begin position="82"/>
        <end position="109"/>
    </location>
</feature>
<evidence type="ECO:0000256" key="5">
    <source>
        <dbReference type="ARBA" id="ARBA00022692"/>
    </source>
</evidence>
<evidence type="ECO:0000256" key="7">
    <source>
        <dbReference type="ARBA" id="ARBA00023136"/>
    </source>
</evidence>
<feature type="transmembrane region" description="Helical" evidence="8">
    <location>
        <begin position="12"/>
        <end position="31"/>
    </location>
</feature>
<feature type="transmembrane region" description="Helical" evidence="8">
    <location>
        <begin position="145"/>
        <end position="164"/>
    </location>
</feature>
<evidence type="ECO:0000256" key="6">
    <source>
        <dbReference type="ARBA" id="ARBA00022989"/>
    </source>
</evidence>
<evidence type="ECO:0000256" key="1">
    <source>
        <dbReference type="ARBA" id="ARBA00004141"/>
    </source>
</evidence>
<evidence type="ECO:0000256" key="2">
    <source>
        <dbReference type="ARBA" id="ARBA00007998"/>
    </source>
</evidence>
<evidence type="ECO:0000256" key="8">
    <source>
        <dbReference type="SAM" id="Phobius"/>
    </source>
</evidence>
<comment type="subcellular location">
    <subcellularLocation>
        <location evidence="1">Membrane</location>
        <topology evidence="1">Multi-pass membrane protein</topology>
    </subcellularLocation>
</comment>
<evidence type="ECO:0000313" key="10">
    <source>
        <dbReference type="Proteomes" id="UP000596248"/>
    </source>
</evidence>
<feature type="transmembrane region" description="Helical" evidence="8">
    <location>
        <begin position="304"/>
        <end position="321"/>
    </location>
</feature>
<dbReference type="Gene3D" id="1.20.1740.10">
    <property type="entry name" value="Amino acid/polyamine transporter I"/>
    <property type="match status" value="1"/>
</dbReference>
<keyword evidence="10" id="KW-1185">Reference proteome</keyword>
<dbReference type="PANTHER" id="PTHR34975:SF2">
    <property type="entry name" value="SPORE GERMINATION PROTEIN A2"/>
    <property type="match status" value="1"/>
</dbReference>
<dbReference type="NCBIfam" id="TIGR00912">
    <property type="entry name" value="2A0309"/>
    <property type="match status" value="1"/>
</dbReference>
<feature type="transmembrane region" description="Helical" evidence="8">
    <location>
        <begin position="43"/>
        <end position="62"/>
    </location>
</feature>
<keyword evidence="6 8" id="KW-1133">Transmembrane helix</keyword>
<gene>
    <name evidence="9" type="ORF">JNE38_04040</name>
</gene>
<evidence type="ECO:0000256" key="3">
    <source>
        <dbReference type="ARBA" id="ARBA00022448"/>
    </source>
</evidence>
<keyword evidence="7 8" id="KW-0472">Membrane</keyword>
<feature type="transmembrane region" description="Helical" evidence="8">
    <location>
        <begin position="333"/>
        <end position="355"/>
    </location>
</feature>
<dbReference type="RefSeq" id="WP_203355356.1">
    <property type="nucleotide sequence ID" value="NZ_CP069127.1"/>
</dbReference>
<sequence>MIPENRKISPLQLMFVIIQSQVGAGILSLPYQVHLSAKGDSWISMLLSGVLVQILIVGYWMLMSRNPGSTLFRLTTERTGAVFGFLINLCYIGYFLFIATLIQLNYYAIISKWAYPNTPKWLLLGLMFLVSAYLCKQSLQVIARFYILLSFLLIPVIILLILAISKGHLIYLLPIGQAGLGNIFLGIKSTIVAMTGFEAIFVLFPYVQGSPKVILKKLMAANLLVTLLYTMTIFAAITIFNSKQLMLIPEPVLYMLKALSFIVIERLEFIFLSFWITKVISSSAIFIFLSAVGISHMLKKQSHTRLAVPVSMIPFVIALWADDPFITDKMADLLVVISPVIFIIIPAVLLVISSLQKGKGRQKTA</sequence>
<comment type="similarity">
    <text evidence="2">Belongs to the amino acid-polyamine-organocation (APC) superfamily. Spore germination protein (SGP) (TC 2.A.3.9) family.</text>
</comment>
<keyword evidence="3" id="KW-0813">Transport</keyword>
<feature type="transmembrane region" description="Helical" evidence="8">
    <location>
        <begin position="219"/>
        <end position="240"/>
    </location>
</feature>
<dbReference type="EMBL" id="CP069127">
    <property type="protein sequence ID" value="QRG68351.1"/>
    <property type="molecule type" value="Genomic_DNA"/>
</dbReference>
<dbReference type="InterPro" id="IPR004761">
    <property type="entry name" value="Spore_GerAB"/>
</dbReference>
<dbReference type="Proteomes" id="UP000596248">
    <property type="component" value="Chromosome"/>
</dbReference>